<evidence type="ECO:0000256" key="1">
    <source>
        <dbReference type="ARBA" id="ARBA00023125"/>
    </source>
</evidence>
<reference evidence="3 4" key="1">
    <citation type="journal article" date="2015" name="Nature">
        <title>rRNA introns, odd ribosomes, and small enigmatic genomes across a large radiation of phyla.</title>
        <authorList>
            <person name="Brown C.T."/>
            <person name="Hug L.A."/>
            <person name="Thomas B.C."/>
            <person name="Sharon I."/>
            <person name="Castelle C.J."/>
            <person name="Singh A."/>
            <person name="Wilkins M.J."/>
            <person name="Williams K.H."/>
            <person name="Banfield J.F."/>
        </authorList>
    </citation>
    <scope>NUCLEOTIDE SEQUENCE [LARGE SCALE GENOMIC DNA]</scope>
</reference>
<dbReference type="SUPFAM" id="SSF46785">
    <property type="entry name" value="Winged helix' DNA-binding domain"/>
    <property type="match status" value="1"/>
</dbReference>
<dbReference type="InterPro" id="IPR025420">
    <property type="entry name" value="DUF4143"/>
</dbReference>
<dbReference type="InterPro" id="IPR003593">
    <property type="entry name" value="AAA+_ATPase"/>
</dbReference>
<dbReference type="SMART" id="SM00382">
    <property type="entry name" value="AAA"/>
    <property type="match status" value="1"/>
</dbReference>
<protein>
    <submittedName>
        <fullName evidence="3">AAA ATPase</fullName>
    </submittedName>
</protein>
<dbReference type="AlphaFoldDB" id="A0A0G0LMH9"/>
<dbReference type="InterPro" id="IPR027417">
    <property type="entry name" value="P-loop_NTPase"/>
</dbReference>
<name>A0A0G0LMH9_9BACT</name>
<accession>A0A0G0LMH9</accession>
<evidence type="ECO:0000313" key="3">
    <source>
        <dbReference type="EMBL" id="KKQ92252.1"/>
    </source>
</evidence>
<dbReference type="GO" id="GO:0003677">
    <property type="term" value="F:DNA binding"/>
    <property type="evidence" value="ECO:0007669"/>
    <property type="project" value="UniProtKB-KW"/>
</dbReference>
<gene>
    <name evidence="3" type="ORF">UT17_C0003G0275</name>
</gene>
<dbReference type="InterPro" id="IPR036390">
    <property type="entry name" value="WH_DNA-bd_sf"/>
</dbReference>
<dbReference type="Gene3D" id="3.40.50.300">
    <property type="entry name" value="P-loop containing nucleotide triphosphate hydrolases"/>
    <property type="match status" value="1"/>
</dbReference>
<sequence length="379" mass="43665">MLIPRSILPIIIDKIKSSNKGIVIYGARQVGKTTLVNEIVKKLRLKTLVINGDQTNFIDTLSSRDLNKIKSLLEGYDLLFVDEAQRIPEIGIALKIIIDNIPSIKILVTGSSSLDLASKISEPLTGRIWTYHLYPISFLELSTKYNKTELDSFLEERLIYGGYPELFSIIGEFQKKEYLQILSDAYLYKDLIEFGDIKNSSKIRDLLKLLAFQIGSQVSLTELGNSLGMSKDTVAKYIDLLEKSNIIFRLKGLSRNLRKEVVKMDKIYFFDLGIRNILIDNLKQLKDRNDTGQLWENFLIIERMKMLAYTQNQASIYFWRTYTGAELDYIEERGGELSGFEFKYGKKIGKIPKSWSENYPNSKYSCINKDNYLDFILEK</sequence>
<dbReference type="Proteomes" id="UP000034774">
    <property type="component" value="Unassembled WGS sequence"/>
</dbReference>
<evidence type="ECO:0000313" key="4">
    <source>
        <dbReference type="Proteomes" id="UP000034774"/>
    </source>
</evidence>
<dbReference type="InterPro" id="IPR041682">
    <property type="entry name" value="AAA_14"/>
</dbReference>
<comment type="caution">
    <text evidence="3">The sequence shown here is derived from an EMBL/GenBank/DDBJ whole genome shotgun (WGS) entry which is preliminary data.</text>
</comment>
<dbReference type="PANTHER" id="PTHR43566">
    <property type="entry name" value="CONSERVED PROTEIN"/>
    <property type="match status" value="1"/>
</dbReference>
<feature type="domain" description="AAA+ ATPase" evidence="2">
    <location>
        <begin position="18"/>
        <end position="135"/>
    </location>
</feature>
<organism evidence="3 4">
    <name type="scientific">Candidatus Woesebacteria bacterium GW2011_GWB1_39_10</name>
    <dbReference type="NCBI Taxonomy" id="1618572"/>
    <lineage>
        <taxon>Bacteria</taxon>
        <taxon>Candidatus Woeseibacteriota</taxon>
    </lineage>
</organism>
<dbReference type="PANTHER" id="PTHR43566:SF1">
    <property type="entry name" value="AAA+ ATPASE DOMAIN-CONTAINING PROTEIN"/>
    <property type="match status" value="1"/>
</dbReference>
<keyword evidence="1" id="KW-0238">DNA-binding</keyword>
<proteinExistence type="predicted"/>
<dbReference type="EMBL" id="LBVU01000003">
    <property type="protein sequence ID" value="KKQ92252.1"/>
    <property type="molecule type" value="Genomic_DNA"/>
</dbReference>
<dbReference type="Pfam" id="PF13635">
    <property type="entry name" value="DUF4143"/>
    <property type="match status" value="1"/>
</dbReference>
<dbReference type="SUPFAM" id="SSF52540">
    <property type="entry name" value="P-loop containing nucleoside triphosphate hydrolases"/>
    <property type="match status" value="1"/>
</dbReference>
<dbReference type="PATRIC" id="fig|1618572.3.peg.715"/>
<dbReference type="Pfam" id="PF13173">
    <property type="entry name" value="AAA_14"/>
    <property type="match status" value="1"/>
</dbReference>
<evidence type="ECO:0000259" key="2">
    <source>
        <dbReference type="SMART" id="SM00382"/>
    </source>
</evidence>